<evidence type="ECO:0000313" key="2">
    <source>
        <dbReference type="Proteomes" id="UP000324222"/>
    </source>
</evidence>
<dbReference type="EMBL" id="VSRR010005486">
    <property type="protein sequence ID" value="MPC42568.1"/>
    <property type="molecule type" value="Genomic_DNA"/>
</dbReference>
<proteinExistence type="predicted"/>
<evidence type="ECO:0000313" key="1">
    <source>
        <dbReference type="EMBL" id="MPC42568.1"/>
    </source>
</evidence>
<sequence length="108" mass="11722">MEARLTTAPRPRLSIPGNTILDMAGTEATLTLTWLQMSFSEASSNSMGCDSMTPTLFTAREKNLSMERDMRTRFMPLLASSLAYSFPMPSVLPVTTVGGGKLSAKTLQ</sequence>
<protein>
    <submittedName>
        <fullName evidence="1">Uncharacterized protein</fullName>
    </submittedName>
</protein>
<dbReference type="AlphaFoldDB" id="A0A5B7FBT7"/>
<accession>A0A5B7FBT7</accession>
<keyword evidence="2" id="KW-1185">Reference proteome</keyword>
<comment type="caution">
    <text evidence="1">The sequence shown here is derived from an EMBL/GenBank/DDBJ whole genome shotgun (WGS) entry which is preliminary data.</text>
</comment>
<name>A0A5B7FBT7_PORTR</name>
<reference evidence="1 2" key="1">
    <citation type="submission" date="2019-05" db="EMBL/GenBank/DDBJ databases">
        <title>Another draft genome of Portunus trituberculatus and its Hox gene families provides insights of decapod evolution.</title>
        <authorList>
            <person name="Jeong J.-H."/>
            <person name="Song I."/>
            <person name="Kim S."/>
            <person name="Choi T."/>
            <person name="Kim D."/>
            <person name="Ryu S."/>
            <person name="Kim W."/>
        </authorList>
    </citation>
    <scope>NUCLEOTIDE SEQUENCE [LARGE SCALE GENOMIC DNA]</scope>
    <source>
        <tissue evidence="1">Muscle</tissue>
    </source>
</reference>
<gene>
    <name evidence="1" type="ORF">E2C01_036190</name>
</gene>
<dbReference type="Proteomes" id="UP000324222">
    <property type="component" value="Unassembled WGS sequence"/>
</dbReference>
<organism evidence="1 2">
    <name type="scientific">Portunus trituberculatus</name>
    <name type="common">Swimming crab</name>
    <name type="synonym">Neptunus trituberculatus</name>
    <dbReference type="NCBI Taxonomy" id="210409"/>
    <lineage>
        <taxon>Eukaryota</taxon>
        <taxon>Metazoa</taxon>
        <taxon>Ecdysozoa</taxon>
        <taxon>Arthropoda</taxon>
        <taxon>Crustacea</taxon>
        <taxon>Multicrustacea</taxon>
        <taxon>Malacostraca</taxon>
        <taxon>Eumalacostraca</taxon>
        <taxon>Eucarida</taxon>
        <taxon>Decapoda</taxon>
        <taxon>Pleocyemata</taxon>
        <taxon>Brachyura</taxon>
        <taxon>Eubrachyura</taxon>
        <taxon>Portunoidea</taxon>
        <taxon>Portunidae</taxon>
        <taxon>Portuninae</taxon>
        <taxon>Portunus</taxon>
    </lineage>
</organism>